<dbReference type="Proteomes" id="UP000655225">
    <property type="component" value="Unassembled WGS sequence"/>
</dbReference>
<dbReference type="PANTHER" id="PTHR22854">
    <property type="entry name" value="TRYPTOPHAN BIOSYNTHESIS PROTEIN"/>
    <property type="match status" value="1"/>
</dbReference>
<dbReference type="InterPro" id="IPR001468">
    <property type="entry name" value="Indole-3-GlycerolPSynthase_CS"/>
</dbReference>
<dbReference type="GO" id="GO:0000162">
    <property type="term" value="P:L-tryptophan biosynthetic process"/>
    <property type="evidence" value="ECO:0007669"/>
    <property type="project" value="UniProtKB-UniPathway"/>
</dbReference>
<dbReference type="OrthoDB" id="524799at2759"/>
<evidence type="ECO:0000256" key="7">
    <source>
        <dbReference type="ARBA" id="ARBA00023141"/>
    </source>
</evidence>
<evidence type="ECO:0000313" key="11">
    <source>
        <dbReference type="Proteomes" id="UP000655225"/>
    </source>
</evidence>
<evidence type="ECO:0000313" key="10">
    <source>
        <dbReference type="EMBL" id="KAF8390844.1"/>
    </source>
</evidence>
<evidence type="ECO:0000256" key="3">
    <source>
        <dbReference type="ARBA" id="ARBA00012362"/>
    </source>
</evidence>
<keyword evidence="11" id="KW-1185">Reference proteome</keyword>
<evidence type="ECO:0000256" key="2">
    <source>
        <dbReference type="ARBA" id="ARBA00004696"/>
    </source>
</evidence>
<evidence type="ECO:0000256" key="5">
    <source>
        <dbReference type="ARBA" id="ARBA00022793"/>
    </source>
</evidence>
<feature type="domain" description="Indole-3-glycerol phosphate synthase" evidence="9">
    <location>
        <begin position="280"/>
        <end position="343"/>
    </location>
</feature>
<keyword evidence="5" id="KW-0210">Decarboxylase</keyword>
<dbReference type="AlphaFoldDB" id="A0A835D8E9"/>
<keyword evidence="4" id="KW-0028">Amino-acid biosynthesis</keyword>
<evidence type="ECO:0000259" key="9">
    <source>
        <dbReference type="Pfam" id="PF00218"/>
    </source>
</evidence>
<dbReference type="EC" id="4.1.1.48" evidence="3"/>
<comment type="caution">
    <text evidence="10">The sequence shown here is derived from an EMBL/GenBank/DDBJ whole genome shotgun (WGS) entry which is preliminary data.</text>
</comment>
<proteinExistence type="predicted"/>
<dbReference type="UniPathway" id="UPA00035">
    <property type="reaction ID" value="UER00043"/>
</dbReference>
<dbReference type="PROSITE" id="PS00614">
    <property type="entry name" value="IGPS"/>
    <property type="match status" value="1"/>
</dbReference>
<dbReference type="InterPro" id="IPR011060">
    <property type="entry name" value="RibuloseP-bd_barrel"/>
</dbReference>
<feature type="domain" description="Indole-3-glycerol phosphate synthase" evidence="9">
    <location>
        <begin position="211"/>
        <end position="279"/>
    </location>
</feature>
<reference evidence="10 11" key="1">
    <citation type="submission" date="2020-04" db="EMBL/GenBank/DDBJ databases">
        <title>Plant Genome Project.</title>
        <authorList>
            <person name="Zhang R.-G."/>
        </authorList>
    </citation>
    <scope>NUCLEOTIDE SEQUENCE [LARGE SCALE GENOMIC DNA]</scope>
    <source>
        <strain evidence="10">YNK0</strain>
        <tissue evidence="10">Leaf</tissue>
    </source>
</reference>
<organism evidence="10 11">
    <name type="scientific">Tetracentron sinense</name>
    <name type="common">Spur-leaf</name>
    <dbReference type="NCBI Taxonomy" id="13715"/>
    <lineage>
        <taxon>Eukaryota</taxon>
        <taxon>Viridiplantae</taxon>
        <taxon>Streptophyta</taxon>
        <taxon>Embryophyta</taxon>
        <taxon>Tracheophyta</taxon>
        <taxon>Spermatophyta</taxon>
        <taxon>Magnoliopsida</taxon>
        <taxon>Trochodendrales</taxon>
        <taxon>Trochodendraceae</taxon>
        <taxon>Tetracentron</taxon>
    </lineage>
</organism>
<comment type="catalytic activity">
    <reaction evidence="1">
        <text>1-(2-carboxyphenylamino)-1-deoxy-D-ribulose 5-phosphate + H(+) = (1S,2R)-1-C-(indol-3-yl)glycerol 3-phosphate + CO2 + H2O</text>
        <dbReference type="Rhea" id="RHEA:23476"/>
        <dbReference type="ChEBI" id="CHEBI:15377"/>
        <dbReference type="ChEBI" id="CHEBI:15378"/>
        <dbReference type="ChEBI" id="CHEBI:16526"/>
        <dbReference type="ChEBI" id="CHEBI:58613"/>
        <dbReference type="ChEBI" id="CHEBI:58866"/>
        <dbReference type="EC" id="4.1.1.48"/>
    </reaction>
</comment>
<evidence type="ECO:0000256" key="4">
    <source>
        <dbReference type="ARBA" id="ARBA00022605"/>
    </source>
</evidence>
<dbReference type="GO" id="GO:0004425">
    <property type="term" value="F:indole-3-glycerol-phosphate synthase activity"/>
    <property type="evidence" value="ECO:0007669"/>
    <property type="project" value="UniProtKB-EC"/>
</dbReference>
<dbReference type="SUPFAM" id="SSF51366">
    <property type="entry name" value="Ribulose-phoshate binding barrel"/>
    <property type="match status" value="1"/>
</dbReference>
<sequence>MRDLYKSLEWRISSEYPNHFRLRVAELTPSPSLSPVFFPTGDTFHHRNSSLPSLVAAYPIGSPSPASFTTAIAAATFHHRTCIAFVGVCIFASHHRRQILPFSGDLPFSGEFRFVPKKRFSWSSTFELVKICTFELARIWNTATLIIPAIHFSLLFKQSPPSQYLHLSGNDAGGLGQKCRTMAKQIASHRSRSTTTTRNTRNSIKTIVIAKQSTENHSGLKQKSPLIVLRKALENAPPFRNFVGALRASYVRTRLPGLIAEVKKASPSRGVLREDFDPCPLLCKEFIIDAWQIYYARTKGADAILLIAAVLPDLDIRYMTKICKMLGLAALVEVHNEMEMDCVLG</sequence>
<evidence type="ECO:0000256" key="1">
    <source>
        <dbReference type="ARBA" id="ARBA00001633"/>
    </source>
</evidence>
<name>A0A835D8E9_TETSI</name>
<dbReference type="Gene3D" id="3.20.20.70">
    <property type="entry name" value="Aldolase class I"/>
    <property type="match status" value="2"/>
</dbReference>
<dbReference type="InterPro" id="IPR013785">
    <property type="entry name" value="Aldolase_TIM"/>
</dbReference>
<dbReference type="EMBL" id="JABCRI010000017">
    <property type="protein sequence ID" value="KAF8390844.1"/>
    <property type="molecule type" value="Genomic_DNA"/>
</dbReference>
<protein>
    <recommendedName>
        <fullName evidence="3">indole-3-glycerol-phosphate synthase</fullName>
        <ecNumber evidence="3">4.1.1.48</ecNumber>
    </recommendedName>
</protein>
<dbReference type="GO" id="GO:0004640">
    <property type="term" value="F:phosphoribosylanthranilate isomerase activity"/>
    <property type="evidence" value="ECO:0007669"/>
    <property type="project" value="TreeGrafter"/>
</dbReference>
<evidence type="ECO:0000256" key="8">
    <source>
        <dbReference type="ARBA" id="ARBA00023239"/>
    </source>
</evidence>
<keyword evidence="8" id="KW-0456">Lyase</keyword>
<evidence type="ECO:0000256" key="6">
    <source>
        <dbReference type="ARBA" id="ARBA00022822"/>
    </source>
</evidence>
<dbReference type="InterPro" id="IPR013798">
    <property type="entry name" value="Indole-3-glycerol_P_synth_dom"/>
</dbReference>
<comment type="pathway">
    <text evidence="2">Amino-acid biosynthesis; L-tryptophan biosynthesis; L-tryptophan from chorismate: step 4/5.</text>
</comment>
<keyword evidence="6" id="KW-0822">Tryptophan biosynthesis</keyword>
<dbReference type="InterPro" id="IPR045186">
    <property type="entry name" value="Indole-3-glycerol_P_synth"/>
</dbReference>
<keyword evidence="7" id="KW-0057">Aromatic amino acid biosynthesis</keyword>
<dbReference type="PANTHER" id="PTHR22854:SF2">
    <property type="entry name" value="INDOLE-3-GLYCEROL-PHOSPHATE SYNTHASE"/>
    <property type="match status" value="1"/>
</dbReference>
<gene>
    <name evidence="10" type="ORF">HHK36_023143</name>
</gene>
<dbReference type="Pfam" id="PF00218">
    <property type="entry name" value="IGPS"/>
    <property type="match status" value="2"/>
</dbReference>
<accession>A0A835D8E9</accession>